<keyword evidence="1" id="KW-0732">Signal</keyword>
<feature type="chain" id="PRO_5039204583" evidence="1">
    <location>
        <begin position="31"/>
        <end position="1232"/>
    </location>
</feature>
<proteinExistence type="predicted"/>
<accession>A0A927ZUU0</accession>
<dbReference type="SUPFAM" id="SSF55486">
    <property type="entry name" value="Metalloproteases ('zincins'), catalytic domain"/>
    <property type="match status" value="1"/>
</dbReference>
<dbReference type="AlphaFoldDB" id="A0A927ZUU0"/>
<dbReference type="Proteomes" id="UP000761380">
    <property type="component" value="Unassembled WGS sequence"/>
</dbReference>
<comment type="caution">
    <text evidence="3">The sequence shown here is derived from an EMBL/GenBank/DDBJ whole genome shotgun (WGS) entry which is preliminary data.</text>
</comment>
<name>A0A927ZUU0_SELRU</name>
<sequence>MNKKRILSRKRICALTAAVLSVLDMPVTYGADFSLPDFEKNVEAESPYLATEYVYSDGRPFAELKYLRTGEGIGLNSNWLVRASAYDLDQSHIDATKSSTAYWADILGEGAKNTTPWQIFVNTDNSSNASAASHSVNSDGERPAKESIITEQIYVKDQLQDGVVFKPITYEEAQIGYLPKGKYAYSDITVGAYMGANRTGAINGWWVDTDSLLPTNEQAADFVGTFRHELGHALGIIFPCASAEILGEKKLLIDHGIKDKNAWTLHLVDQNGNAAKAGMPIVTPQQAADPTKCFVVDRKPDGTGKGYAYFVGEHVTEALGGATFFGRSGLPVNGWEKDPDGYDFEGSHFQTAGMMSHRIYTNYTSFLEVELAAMQDLGYSFDRKAYFGRSIYGNGGDIINHQGYFKRNAEGTAYLDNVYSLIPLGIGLHIYGSDNKVTQNANILTTGTGAVGVRVDGMGNTLNVPENTEIHADGRRGNGLLLAYGRNHIVNQNGTVTASGEGGTGARFDFGSSSNGAVDEYRGSYIRYIREVQDIEDKEVASAVPKAAPKAAPGTILSAKNLDLLINDANEYNANPNELNGPLVKEYNLSGTLKGGENAIYIGKNAFVQKININKEANIQGNITSDWKQFGAAECEKSYDGVKGDGSDILAIQYNNSAYRYDVYIPDLVTQVNFNADMQYNGRITGEDNMKMNVQSGTLIYGGTANVVSVQVAEDAALLGGSYIVNDMSSKMHTDFAVDTTTGYVINSGTIGAASADENMTINGNLVSNGRLQAYGGGEGGQIIVSGNAYIDGSTATAQNMMPGESKTVLKAKHIEGNVANANTALPVAPMLGIKGKVGGNTLTAEMEVMNNLGSTETAVNDTFNAVKTMYDNMGTEKYRQPELQKLFSMDEQNAVSTLKDISAPNAVQGMTLAQKSTMTSHILSSRLMDAFARKTVAVPLPTAKLTADKQETVQDGLHMQAQIDQPVDNDIWFKTGKNWGELKGGAHYHGTTLALGYDKAAGKNWRVGGFVSYGSSSFAAGSAGTRLKDTRLGVYGGYKGGPHEGFVYLSYGWLKNDLSRGITGIGTAKADYNSRLLELGGEYKYDLQAGKAAAWHISPYLNMQLSRLWQDGYTENGVGALGQKVNSAANSYLAAGMGVEFKRYLNKGSYAMRVGLRHAFCGADPRVTFGYAGGGPTTYEMRGRQDKTHLLISLTGETEFSPGWTLSGDAALERGSHDRDVMCAVTLRRMW</sequence>
<organism evidence="3 4">
    <name type="scientific">Selenomonas ruminantium</name>
    <dbReference type="NCBI Taxonomy" id="971"/>
    <lineage>
        <taxon>Bacteria</taxon>
        <taxon>Bacillati</taxon>
        <taxon>Bacillota</taxon>
        <taxon>Negativicutes</taxon>
        <taxon>Selenomonadales</taxon>
        <taxon>Selenomonadaceae</taxon>
        <taxon>Selenomonas</taxon>
    </lineage>
</organism>
<protein>
    <submittedName>
        <fullName evidence="3">Autotransporter outer membrane beta-barrel domain-containing protein</fullName>
    </submittedName>
</protein>
<dbReference type="Pfam" id="PF03797">
    <property type="entry name" value="Autotransporter"/>
    <property type="match status" value="1"/>
</dbReference>
<evidence type="ECO:0000259" key="2">
    <source>
        <dbReference type="PROSITE" id="PS51208"/>
    </source>
</evidence>
<dbReference type="InterPro" id="IPR036709">
    <property type="entry name" value="Autotransporte_beta_dom_sf"/>
</dbReference>
<evidence type="ECO:0000256" key="1">
    <source>
        <dbReference type="SAM" id="SignalP"/>
    </source>
</evidence>
<dbReference type="EMBL" id="SVBY01000040">
    <property type="protein sequence ID" value="MBE6092840.1"/>
    <property type="molecule type" value="Genomic_DNA"/>
</dbReference>
<dbReference type="PROSITE" id="PS51208">
    <property type="entry name" value="AUTOTRANSPORTER"/>
    <property type="match status" value="1"/>
</dbReference>
<dbReference type="SUPFAM" id="SSF103515">
    <property type="entry name" value="Autotransporter"/>
    <property type="match status" value="1"/>
</dbReference>
<evidence type="ECO:0000313" key="4">
    <source>
        <dbReference type="Proteomes" id="UP000761380"/>
    </source>
</evidence>
<feature type="domain" description="Autotransporter" evidence="2">
    <location>
        <begin position="965"/>
        <end position="1232"/>
    </location>
</feature>
<dbReference type="InterPro" id="IPR005546">
    <property type="entry name" value="Autotransporte_beta"/>
</dbReference>
<gene>
    <name evidence="3" type="ORF">E7201_06695</name>
</gene>
<dbReference type="Gene3D" id="2.40.128.130">
    <property type="entry name" value="Autotransporter beta-domain"/>
    <property type="match status" value="1"/>
</dbReference>
<reference evidence="3" key="1">
    <citation type="submission" date="2019-04" db="EMBL/GenBank/DDBJ databases">
        <title>Evolution of Biomass-Degrading Anaerobic Consortia Revealed by Metagenomics.</title>
        <authorList>
            <person name="Peng X."/>
        </authorList>
    </citation>
    <scope>NUCLEOTIDE SEQUENCE</scope>
    <source>
        <strain evidence="3">SIG240</strain>
    </source>
</reference>
<feature type="signal peptide" evidence="1">
    <location>
        <begin position="1"/>
        <end position="30"/>
    </location>
</feature>
<evidence type="ECO:0000313" key="3">
    <source>
        <dbReference type="EMBL" id="MBE6092840.1"/>
    </source>
</evidence>
<dbReference type="SMART" id="SM00869">
    <property type="entry name" value="Autotransporter"/>
    <property type="match status" value="1"/>
</dbReference>